<dbReference type="InterPro" id="IPR035940">
    <property type="entry name" value="CAP_sf"/>
</dbReference>
<evidence type="ECO:0000313" key="6">
    <source>
        <dbReference type="EnsemblMetazoa" id="MDOA001781-PA"/>
    </source>
</evidence>
<protein>
    <recommendedName>
        <fullName evidence="4">Venom allergen-1</fullName>
    </recommendedName>
</protein>
<dbReference type="Gene3D" id="3.40.33.10">
    <property type="entry name" value="CAP"/>
    <property type="match status" value="2"/>
</dbReference>
<feature type="domain" description="SCP" evidence="5">
    <location>
        <begin position="126"/>
        <end position="284"/>
    </location>
</feature>
<evidence type="ECO:0000256" key="2">
    <source>
        <dbReference type="ARBA" id="ARBA00009923"/>
    </source>
</evidence>
<dbReference type="InterPro" id="IPR014044">
    <property type="entry name" value="CAP_dom"/>
</dbReference>
<dbReference type="EnsemblMetazoa" id="MDOA001781-RA">
    <property type="protein sequence ID" value="MDOA001781-PA"/>
    <property type="gene ID" value="MDOA001781"/>
</dbReference>
<dbReference type="SMART" id="SM00198">
    <property type="entry name" value="SCP"/>
    <property type="match status" value="1"/>
</dbReference>
<organism evidence="6">
    <name type="scientific">Musca domestica</name>
    <name type="common">House fly</name>
    <dbReference type="NCBI Taxonomy" id="7370"/>
    <lineage>
        <taxon>Eukaryota</taxon>
        <taxon>Metazoa</taxon>
        <taxon>Ecdysozoa</taxon>
        <taxon>Arthropoda</taxon>
        <taxon>Hexapoda</taxon>
        <taxon>Insecta</taxon>
        <taxon>Pterygota</taxon>
        <taxon>Neoptera</taxon>
        <taxon>Endopterygota</taxon>
        <taxon>Diptera</taxon>
        <taxon>Brachycera</taxon>
        <taxon>Muscomorpha</taxon>
        <taxon>Muscoidea</taxon>
        <taxon>Muscidae</taxon>
        <taxon>Musca</taxon>
    </lineage>
</organism>
<evidence type="ECO:0000256" key="1">
    <source>
        <dbReference type="ARBA" id="ARBA00004613"/>
    </source>
</evidence>
<comment type="subcellular location">
    <subcellularLocation>
        <location evidence="1">Secreted</location>
    </subcellularLocation>
</comment>
<dbReference type="VEuPathDB" id="VectorBase:MDOA001781"/>
<evidence type="ECO:0000259" key="5">
    <source>
        <dbReference type="SMART" id="SM00198"/>
    </source>
</evidence>
<evidence type="ECO:0000256" key="3">
    <source>
        <dbReference type="ARBA" id="ARBA00022525"/>
    </source>
</evidence>
<dbReference type="Pfam" id="PF00188">
    <property type="entry name" value="CAP"/>
    <property type="match status" value="1"/>
</dbReference>
<comment type="similarity">
    <text evidence="2">Belongs to the CRISP family.</text>
</comment>
<dbReference type="CDD" id="cd05380">
    <property type="entry name" value="CAP_euk"/>
    <property type="match status" value="1"/>
</dbReference>
<sequence length="321" mass="35953">MKIYFLITLLTTAEYLSVTANKYCKSALCPAGARHIACKKQPGKFYASCPKNAAMVPIGKKLKSLIVNVHNKRRNYIAEYLSVAANKYCKSALCPAGARHIACKRQPGKFYASCPKNAAMVPIGKKLKSLIVNVHNKRRNYIAGGNVAKFRPACRMATMRWDPVLAKMASYNVRQCKMTHDKCRNTARYNYSGQNLAMISYTETLDMKGLIKTSIDGWYEEYKKTKWKQLRSYPTNYKGPDIGHFTTMVGEQNIALGCAASTFTSNGVIHFLLACNYATTNIAKNPVYTGCARAAAKCKAGRNPKYPNLCARKERYNVNKW</sequence>
<evidence type="ECO:0000256" key="4">
    <source>
        <dbReference type="ARBA" id="ARBA00068306"/>
    </source>
</evidence>
<dbReference type="AlphaFoldDB" id="A0A1I8M6N4"/>
<keyword evidence="3" id="KW-0964">Secreted</keyword>
<dbReference type="VEuPathDB" id="VectorBase:MDOMA2_000639"/>
<dbReference type="eggNOG" id="KOG3017">
    <property type="taxonomic scope" value="Eukaryota"/>
</dbReference>
<dbReference type="PANTHER" id="PTHR10334">
    <property type="entry name" value="CYSTEINE-RICH SECRETORY PROTEIN-RELATED"/>
    <property type="match status" value="1"/>
</dbReference>
<dbReference type="InterPro" id="IPR001283">
    <property type="entry name" value="CRISP-related"/>
</dbReference>
<dbReference type="FunFam" id="3.40.33.10:FF:000007">
    <property type="entry name" value="Venom allergen"/>
    <property type="match status" value="1"/>
</dbReference>
<reference evidence="6" key="1">
    <citation type="submission" date="2020-05" db="UniProtKB">
        <authorList>
            <consortium name="EnsemblMetazoa"/>
        </authorList>
    </citation>
    <scope>IDENTIFICATION</scope>
    <source>
        <strain evidence="6">Aabys</strain>
    </source>
</reference>
<accession>A0A1I8M6N4</accession>
<dbReference type="GO" id="GO:0005576">
    <property type="term" value="C:extracellular region"/>
    <property type="evidence" value="ECO:0007669"/>
    <property type="project" value="UniProtKB-SubCell"/>
</dbReference>
<proteinExistence type="inferred from homology"/>
<dbReference type="SUPFAM" id="SSF55797">
    <property type="entry name" value="PR-1-like"/>
    <property type="match status" value="2"/>
</dbReference>
<name>A0A1I8M6N4_MUSDO</name>